<feature type="domain" description="Major facilitator superfamily (MFS) profile" evidence="8">
    <location>
        <begin position="18"/>
        <end position="409"/>
    </location>
</feature>
<feature type="transmembrane region" description="Helical" evidence="7">
    <location>
        <begin position="116"/>
        <end position="137"/>
    </location>
</feature>
<reference evidence="9 10" key="1">
    <citation type="submission" date="2023-06" db="EMBL/GenBank/DDBJ databases">
        <title>Paenibacillus polygonum sp. nov., an endophytic bacterium, isolated from Polygonum lapathifolium L. in Nanji Wetland National Nature Reserve, South of Poyang Lake, Jiangxi Province, China.</title>
        <authorList>
            <person name="Yu Z."/>
        </authorList>
    </citation>
    <scope>NUCLEOTIDE SEQUENCE [LARGE SCALE GENOMIC DNA]</scope>
    <source>
        <strain evidence="9 10">C31</strain>
    </source>
</reference>
<dbReference type="PANTHER" id="PTHR43124">
    <property type="entry name" value="PURINE EFFLUX PUMP PBUE"/>
    <property type="match status" value="1"/>
</dbReference>
<feature type="transmembrane region" description="Helical" evidence="7">
    <location>
        <begin position="149"/>
        <end position="173"/>
    </location>
</feature>
<evidence type="ECO:0000256" key="3">
    <source>
        <dbReference type="ARBA" id="ARBA00022475"/>
    </source>
</evidence>
<feature type="transmembrane region" description="Helical" evidence="7">
    <location>
        <begin position="358"/>
        <end position="381"/>
    </location>
</feature>
<protein>
    <submittedName>
        <fullName evidence="9">MFS transporter</fullName>
    </submittedName>
</protein>
<evidence type="ECO:0000259" key="8">
    <source>
        <dbReference type="PROSITE" id="PS50850"/>
    </source>
</evidence>
<feature type="transmembrane region" description="Helical" evidence="7">
    <location>
        <begin position="86"/>
        <end position="104"/>
    </location>
</feature>
<dbReference type="Pfam" id="PF07690">
    <property type="entry name" value="MFS_1"/>
    <property type="match status" value="1"/>
</dbReference>
<feature type="transmembrane region" description="Helical" evidence="7">
    <location>
        <begin position="21"/>
        <end position="40"/>
    </location>
</feature>
<feature type="transmembrane region" description="Helical" evidence="7">
    <location>
        <begin position="387"/>
        <end position="406"/>
    </location>
</feature>
<proteinExistence type="predicted"/>
<dbReference type="InterPro" id="IPR004748">
    <property type="entry name" value="Polyol_permease-like"/>
</dbReference>
<keyword evidence="5 7" id="KW-1133">Transmembrane helix</keyword>
<keyword evidence="4 7" id="KW-0812">Transmembrane</keyword>
<keyword evidence="10" id="KW-1185">Reference proteome</keyword>
<evidence type="ECO:0000256" key="5">
    <source>
        <dbReference type="ARBA" id="ARBA00022989"/>
    </source>
</evidence>
<feature type="transmembrane region" description="Helical" evidence="7">
    <location>
        <begin position="266"/>
        <end position="285"/>
    </location>
</feature>
<dbReference type="CDD" id="cd17337">
    <property type="entry name" value="MFS_CsbX"/>
    <property type="match status" value="1"/>
</dbReference>
<dbReference type="Gene3D" id="1.20.1250.20">
    <property type="entry name" value="MFS general substrate transporter like domains"/>
    <property type="match status" value="2"/>
</dbReference>
<keyword evidence="6 7" id="KW-0472">Membrane</keyword>
<accession>A0ABY8X4L3</accession>
<organism evidence="9 10">
    <name type="scientific">Paenibacillus polygoni</name>
    <dbReference type="NCBI Taxonomy" id="3050112"/>
    <lineage>
        <taxon>Bacteria</taxon>
        <taxon>Bacillati</taxon>
        <taxon>Bacillota</taxon>
        <taxon>Bacilli</taxon>
        <taxon>Bacillales</taxon>
        <taxon>Paenibacillaceae</taxon>
        <taxon>Paenibacillus</taxon>
    </lineage>
</organism>
<feature type="transmembrane region" description="Helical" evidence="7">
    <location>
        <begin position="179"/>
        <end position="197"/>
    </location>
</feature>
<evidence type="ECO:0000256" key="1">
    <source>
        <dbReference type="ARBA" id="ARBA00004651"/>
    </source>
</evidence>
<feature type="transmembrane region" description="Helical" evidence="7">
    <location>
        <begin position="318"/>
        <end position="338"/>
    </location>
</feature>
<name>A0ABY8X4L3_9BACL</name>
<dbReference type="NCBIfam" id="TIGR00897">
    <property type="entry name" value="2A0118"/>
    <property type="match status" value="1"/>
</dbReference>
<keyword evidence="3" id="KW-1003">Cell membrane</keyword>
<dbReference type="PROSITE" id="PS50850">
    <property type="entry name" value="MFS"/>
    <property type="match status" value="1"/>
</dbReference>
<feature type="transmembrane region" description="Helical" evidence="7">
    <location>
        <begin position="292"/>
        <end position="312"/>
    </location>
</feature>
<dbReference type="InterPro" id="IPR036259">
    <property type="entry name" value="MFS_trans_sf"/>
</dbReference>
<dbReference type="Proteomes" id="UP001236415">
    <property type="component" value="Chromosome"/>
</dbReference>
<dbReference type="PANTHER" id="PTHR43124:SF3">
    <property type="entry name" value="CHLORAMPHENICOL EFFLUX PUMP RV0191"/>
    <property type="match status" value="1"/>
</dbReference>
<evidence type="ECO:0000313" key="10">
    <source>
        <dbReference type="Proteomes" id="UP001236415"/>
    </source>
</evidence>
<sequence length="423" mass="45567">MKSNLQAVSVGKLGMDRKMMMGYLGVLIFMIGDGLEQGWLSTYLTQNNMTVQEVATLLSFYGIAVAFASWLSGVLAEIYGPRKMMITGLVLFVLGTLVFLTVGIPTMNLSVMLPTYALRGLGYPLFAYSFLVWITYYAPAERLGTAVGWFWVSFAGGLNMLGAYYSSFALPILGEMNTLWSALAFTTIGSIFGILLCKTDIEKTELTIKQALKQITKGITIAFERPKVGLGGIVRAINTAGAYGLVVFLPAYMIDSGFTMSQWLQIYGALWASNVVFNLIWGAAADRIGWQFTVMWIGGIGCAVSLACLYYFPYFFGANYLLTITAAICFGSCLAAYVPLSALVPSLAPENRGAAMSILNLGAGLSTFLGPAIAGALIGSLGASGVIWAYIAMHVISTFIMIFVKLPKDVQQEQLSAEVAPAH</sequence>
<feature type="transmembrane region" description="Helical" evidence="7">
    <location>
        <begin position="233"/>
        <end position="254"/>
    </location>
</feature>
<evidence type="ECO:0000256" key="6">
    <source>
        <dbReference type="ARBA" id="ARBA00023136"/>
    </source>
</evidence>
<keyword evidence="2" id="KW-0813">Transport</keyword>
<dbReference type="InterPro" id="IPR020846">
    <property type="entry name" value="MFS_dom"/>
</dbReference>
<dbReference type="InterPro" id="IPR050189">
    <property type="entry name" value="MFS_Efflux_Transporters"/>
</dbReference>
<comment type="subcellular location">
    <subcellularLocation>
        <location evidence="1">Cell membrane</location>
        <topology evidence="1">Multi-pass membrane protein</topology>
    </subcellularLocation>
</comment>
<dbReference type="InterPro" id="IPR011701">
    <property type="entry name" value="MFS"/>
</dbReference>
<evidence type="ECO:0000256" key="2">
    <source>
        <dbReference type="ARBA" id="ARBA00022448"/>
    </source>
</evidence>
<feature type="transmembrane region" description="Helical" evidence="7">
    <location>
        <begin position="60"/>
        <end position="79"/>
    </location>
</feature>
<evidence type="ECO:0000313" key="9">
    <source>
        <dbReference type="EMBL" id="WIV19978.1"/>
    </source>
</evidence>
<dbReference type="RefSeq" id="WP_213532781.1">
    <property type="nucleotide sequence ID" value="NZ_CP127162.1"/>
</dbReference>
<evidence type="ECO:0000256" key="7">
    <source>
        <dbReference type="SAM" id="Phobius"/>
    </source>
</evidence>
<dbReference type="EMBL" id="CP127162">
    <property type="protein sequence ID" value="WIV19978.1"/>
    <property type="molecule type" value="Genomic_DNA"/>
</dbReference>
<gene>
    <name evidence="9" type="ORF">QPK24_04475</name>
</gene>
<evidence type="ECO:0000256" key="4">
    <source>
        <dbReference type="ARBA" id="ARBA00022692"/>
    </source>
</evidence>
<dbReference type="SUPFAM" id="SSF103473">
    <property type="entry name" value="MFS general substrate transporter"/>
    <property type="match status" value="1"/>
</dbReference>